<dbReference type="PANTHER" id="PTHR43776">
    <property type="entry name" value="TRANSPORT ATP-BINDING PROTEIN"/>
    <property type="match status" value="1"/>
</dbReference>
<sequence>MDDKVLMEVKNLKKYYEIPSTKIGGKSQYVKALDDISFTLQKGEILGIVGESGCGKSTLGKTILRLHEKTEGEVIYNNTDLFSLTKSELSSIRKDIQMVFQDPFSSLNPRKKVEALIGQPLKIHKEGNIIERSKKVESIMEEVGINPLYKKRFPHQFSGGQRQRIGIARALALNPELVVCDEAVSALDVSVQAQIINLLLDLWEKHKLTYIFIAHDLSVVEFISTRIIVMYLGRIVEIADKKELVERHVHPYSKALFEAFPLTNPHNRQDKKRVVIGDVPSPLNPPKGCHFHPRCPYAMERCKREYPPLKEISKGHSVACWIEN</sequence>
<keyword evidence="3 5" id="KW-0067">ATP-binding</keyword>
<evidence type="ECO:0000313" key="5">
    <source>
        <dbReference type="EMBL" id="QEN03858.1"/>
    </source>
</evidence>
<dbReference type="InterPro" id="IPR050319">
    <property type="entry name" value="ABC_transp_ATP-bind"/>
</dbReference>
<keyword evidence="6" id="KW-1185">Reference proteome</keyword>
<accession>A0A5C1Q915</accession>
<dbReference type="Pfam" id="PF08352">
    <property type="entry name" value="oligo_HPY"/>
    <property type="match status" value="1"/>
</dbReference>
<dbReference type="GO" id="GO:0016887">
    <property type="term" value="F:ATP hydrolysis activity"/>
    <property type="evidence" value="ECO:0007669"/>
    <property type="project" value="InterPro"/>
</dbReference>
<dbReference type="OrthoDB" id="337094at2"/>
<evidence type="ECO:0000256" key="3">
    <source>
        <dbReference type="ARBA" id="ARBA00022840"/>
    </source>
</evidence>
<dbReference type="PANTHER" id="PTHR43776:SF8">
    <property type="entry name" value="ABC TRANSPORTER, ATP-BINDING PROTEIN"/>
    <property type="match status" value="1"/>
</dbReference>
<keyword evidence="1" id="KW-0813">Transport</keyword>
<dbReference type="GO" id="GO:0005524">
    <property type="term" value="F:ATP binding"/>
    <property type="evidence" value="ECO:0007669"/>
    <property type="project" value="UniProtKB-KW"/>
</dbReference>
<dbReference type="Proteomes" id="UP000323824">
    <property type="component" value="Chromosome"/>
</dbReference>
<evidence type="ECO:0000256" key="2">
    <source>
        <dbReference type="ARBA" id="ARBA00022741"/>
    </source>
</evidence>
<dbReference type="PROSITE" id="PS50893">
    <property type="entry name" value="ABC_TRANSPORTER_2"/>
    <property type="match status" value="1"/>
</dbReference>
<dbReference type="SMART" id="SM00382">
    <property type="entry name" value="AAA"/>
    <property type="match status" value="1"/>
</dbReference>
<reference evidence="5 6" key="1">
    <citation type="submission" date="2019-02" db="EMBL/GenBank/DDBJ databases">
        <authorList>
            <person name="Fomenkov A."/>
            <person name="Dubinina G."/>
            <person name="Grabovich M."/>
            <person name="Vincze T."/>
            <person name="Roberts R.J."/>
        </authorList>
    </citation>
    <scope>NUCLEOTIDE SEQUENCE [LARGE SCALE GENOMIC DNA]</scope>
    <source>
        <strain evidence="5 6">P</strain>
    </source>
</reference>
<keyword evidence="2" id="KW-0547">Nucleotide-binding</keyword>
<protein>
    <submittedName>
        <fullName evidence="5">ATP-binding cassette domain-containing protein</fullName>
    </submittedName>
</protein>
<dbReference type="InterPro" id="IPR003439">
    <property type="entry name" value="ABC_transporter-like_ATP-bd"/>
</dbReference>
<dbReference type="AlphaFoldDB" id="A0A5C1Q915"/>
<proteinExistence type="predicted"/>
<evidence type="ECO:0000259" key="4">
    <source>
        <dbReference type="PROSITE" id="PS50893"/>
    </source>
</evidence>
<evidence type="ECO:0000313" key="6">
    <source>
        <dbReference type="Proteomes" id="UP000323824"/>
    </source>
</evidence>
<reference evidence="5 6" key="2">
    <citation type="submission" date="2019-09" db="EMBL/GenBank/DDBJ databases">
        <title>Complete Genome Sequence and Methylome Analysis of free living Spirochaetas.</title>
        <authorList>
            <person name="Leshcheva N."/>
            <person name="Mikheeva N."/>
        </authorList>
    </citation>
    <scope>NUCLEOTIDE SEQUENCE [LARGE SCALE GENOMIC DNA]</scope>
    <source>
        <strain evidence="5 6">P</strain>
    </source>
</reference>
<feature type="domain" description="ABC transporter" evidence="4">
    <location>
        <begin position="7"/>
        <end position="257"/>
    </location>
</feature>
<gene>
    <name evidence="5" type="ORF">EW093_03795</name>
</gene>
<dbReference type="InterPro" id="IPR027417">
    <property type="entry name" value="P-loop_NTPase"/>
</dbReference>
<dbReference type="NCBIfam" id="TIGR01727">
    <property type="entry name" value="oligo_HPY"/>
    <property type="match status" value="1"/>
</dbReference>
<dbReference type="RefSeq" id="WP_149567116.1">
    <property type="nucleotide sequence ID" value="NZ_CP035807.1"/>
</dbReference>
<organism evidence="5 6">
    <name type="scientific">Thiospirochaeta perfilievii</name>
    <dbReference type="NCBI Taxonomy" id="252967"/>
    <lineage>
        <taxon>Bacteria</taxon>
        <taxon>Pseudomonadati</taxon>
        <taxon>Spirochaetota</taxon>
        <taxon>Spirochaetia</taxon>
        <taxon>Spirochaetales</taxon>
        <taxon>Spirochaetaceae</taxon>
        <taxon>Thiospirochaeta</taxon>
    </lineage>
</organism>
<dbReference type="FunFam" id="3.40.50.300:FF:000016">
    <property type="entry name" value="Oligopeptide ABC transporter ATP-binding component"/>
    <property type="match status" value="1"/>
</dbReference>
<dbReference type="EMBL" id="CP035807">
    <property type="protein sequence ID" value="QEN03858.1"/>
    <property type="molecule type" value="Genomic_DNA"/>
</dbReference>
<evidence type="ECO:0000256" key="1">
    <source>
        <dbReference type="ARBA" id="ARBA00022448"/>
    </source>
</evidence>
<dbReference type="CDD" id="cd03257">
    <property type="entry name" value="ABC_NikE_OppD_transporters"/>
    <property type="match status" value="1"/>
</dbReference>
<dbReference type="InterPro" id="IPR003593">
    <property type="entry name" value="AAA+_ATPase"/>
</dbReference>
<dbReference type="GO" id="GO:0055085">
    <property type="term" value="P:transmembrane transport"/>
    <property type="evidence" value="ECO:0007669"/>
    <property type="project" value="UniProtKB-ARBA"/>
</dbReference>
<dbReference type="InterPro" id="IPR013563">
    <property type="entry name" value="Oligopep_ABC_C"/>
</dbReference>
<dbReference type="PROSITE" id="PS00211">
    <property type="entry name" value="ABC_TRANSPORTER_1"/>
    <property type="match status" value="1"/>
</dbReference>
<dbReference type="SUPFAM" id="SSF52540">
    <property type="entry name" value="P-loop containing nucleoside triphosphate hydrolases"/>
    <property type="match status" value="1"/>
</dbReference>
<dbReference type="Gene3D" id="3.40.50.300">
    <property type="entry name" value="P-loop containing nucleotide triphosphate hydrolases"/>
    <property type="match status" value="1"/>
</dbReference>
<dbReference type="KEGG" id="sper:EW093_03795"/>
<name>A0A5C1Q915_9SPIO</name>
<dbReference type="GO" id="GO:0015833">
    <property type="term" value="P:peptide transport"/>
    <property type="evidence" value="ECO:0007669"/>
    <property type="project" value="InterPro"/>
</dbReference>
<dbReference type="InterPro" id="IPR017871">
    <property type="entry name" value="ABC_transporter-like_CS"/>
</dbReference>
<dbReference type="Pfam" id="PF00005">
    <property type="entry name" value="ABC_tran"/>
    <property type="match status" value="1"/>
</dbReference>